<dbReference type="InterPro" id="IPR058627">
    <property type="entry name" value="MdtA-like_C"/>
</dbReference>
<feature type="compositionally biased region" description="Gly residues" evidence="1">
    <location>
        <begin position="261"/>
        <end position="273"/>
    </location>
</feature>
<dbReference type="PANTHER" id="PTHR30469">
    <property type="entry name" value="MULTIDRUG RESISTANCE PROTEIN MDTA"/>
    <property type="match status" value="1"/>
</dbReference>
<comment type="caution">
    <text evidence="4">The sequence shown here is derived from an EMBL/GenBank/DDBJ whole genome shotgun (WGS) entry which is preliminary data.</text>
</comment>
<sequence>MFTKWWTADSSLKRTMKPITVLFLCTSLLLASGCSLLPKEQEEEVLPSINPPKLSKKPEHIVKTTTLVTKVNGSGKLMALKEEELFFAEEMNGKRINNLLVQSGDNVTQGQVIAELDVSELQSQVKQKQLLTRKEELSMIETLRNADEMSADQLEQAKIDFEIKREELNKLQQQIAKSTLVAPFSGTIVTVNSRKGDTAKVDQSVVTIADLTQLAVVASITADDAKKVAVGMETEVDITSAGKHLGKVKQLPSPKSNSNNGGNGGYPGNGQPGGKESIDDYMVVQLDKFPEGMTRGTPLSVSVIIQKKENAVVIPLAALRSYSGRNYVQVIDNAGNKKEVDVEIGQQTSTDVEIVKGLTPGQKVVGR</sequence>
<accession>A0ABS4IYU4</accession>
<dbReference type="Pfam" id="PF25967">
    <property type="entry name" value="RND-MFP_C"/>
    <property type="match status" value="1"/>
</dbReference>
<dbReference type="SUPFAM" id="SSF111369">
    <property type="entry name" value="HlyD-like secretion proteins"/>
    <property type="match status" value="1"/>
</dbReference>
<reference evidence="4 5" key="1">
    <citation type="submission" date="2021-03" db="EMBL/GenBank/DDBJ databases">
        <title>Genomic Encyclopedia of Type Strains, Phase IV (KMG-IV): sequencing the most valuable type-strain genomes for metagenomic binning, comparative biology and taxonomic classification.</title>
        <authorList>
            <person name="Goeker M."/>
        </authorList>
    </citation>
    <scope>NUCLEOTIDE SEQUENCE [LARGE SCALE GENOMIC DNA]</scope>
    <source>
        <strain evidence="4 5">DSM 26048</strain>
    </source>
</reference>
<feature type="domain" description="Multidrug resistance protein MdtA-like C-terminal permuted SH3" evidence="2">
    <location>
        <begin position="310"/>
        <end position="365"/>
    </location>
</feature>
<dbReference type="Gene3D" id="2.40.50.100">
    <property type="match status" value="1"/>
</dbReference>
<protein>
    <submittedName>
        <fullName evidence="4">Macrolide-specific efflux system membrane fusion protein</fullName>
    </submittedName>
</protein>
<feature type="region of interest" description="Disordered" evidence="1">
    <location>
        <begin position="243"/>
        <end position="277"/>
    </location>
</feature>
<organism evidence="4 5">
    <name type="scientific">Paenibacillus eucommiae</name>
    <dbReference type="NCBI Taxonomy" id="1355755"/>
    <lineage>
        <taxon>Bacteria</taxon>
        <taxon>Bacillati</taxon>
        <taxon>Bacillota</taxon>
        <taxon>Bacilli</taxon>
        <taxon>Bacillales</taxon>
        <taxon>Paenibacillaceae</taxon>
        <taxon>Paenibacillus</taxon>
    </lineage>
</organism>
<keyword evidence="5" id="KW-1185">Reference proteome</keyword>
<feature type="domain" description="CzcB-like barrel-sandwich hybrid" evidence="3">
    <location>
        <begin position="96"/>
        <end position="210"/>
    </location>
</feature>
<evidence type="ECO:0000256" key="1">
    <source>
        <dbReference type="SAM" id="MobiDB-lite"/>
    </source>
</evidence>
<dbReference type="Gene3D" id="1.10.287.470">
    <property type="entry name" value="Helix hairpin bin"/>
    <property type="match status" value="1"/>
</dbReference>
<dbReference type="PANTHER" id="PTHR30469:SF33">
    <property type="entry name" value="SLR1207 PROTEIN"/>
    <property type="match status" value="1"/>
</dbReference>
<evidence type="ECO:0000259" key="2">
    <source>
        <dbReference type="Pfam" id="PF25967"/>
    </source>
</evidence>
<dbReference type="Gene3D" id="2.40.420.20">
    <property type="match status" value="1"/>
</dbReference>
<dbReference type="RefSeq" id="WP_209974041.1">
    <property type="nucleotide sequence ID" value="NZ_JAGGLB010000015.1"/>
</dbReference>
<dbReference type="EMBL" id="JAGGLB010000015">
    <property type="protein sequence ID" value="MBP1992762.1"/>
    <property type="molecule type" value="Genomic_DNA"/>
</dbReference>
<gene>
    <name evidence="4" type="ORF">J2Z66_004375</name>
</gene>
<dbReference type="Gene3D" id="2.40.30.170">
    <property type="match status" value="1"/>
</dbReference>
<name>A0ABS4IYU4_9BACL</name>
<proteinExistence type="predicted"/>
<dbReference type="InterPro" id="IPR058647">
    <property type="entry name" value="BSH_CzcB-like"/>
</dbReference>
<evidence type="ECO:0000313" key="5">
    <source>
        <dbReference type="Proteomes" id="UP001519287"/>
    </source>
</evidence>
<dbReference type="Proteomes" id="UP001519287">
    <property type="component" value="Unassembled WGS sequence"/>
</dbReference>
<evidence type="ECO:0000313" key="4">
    <source>
        <dbReference type="EMBL" id="MBP1992762.1"/>
    </source>
</evidence>
<dbReference type="Pfam" id="PF25973">
    <property type="entry name" value="BSH_CzcB"/>
    <property type="match status" value="1"/>
</dbReference>
<dbReference type="PROSITE" id="PS51257">
    <property type="entry name" value="PROKAR_LIPOPROTEIN"/>
    <property type="match status" value="1"/>
</dbReference>
<evidence type="ECO:0000259" key="3">
    <source>
        <dbReference type="Pfam" id="PF25973"/>
    </source>
</evidence>